<dbReference type="EMBL" id="JAAABI010000001">
    <property type="protein sequence ID" value="NAY91109.1"/>
    <property type="molecule type" value="Genomic_DNA"/>
</dbReference>
<dbReference type="AlphaFoldDB" id="A0A964TBB6"/>
<evidence type="ECO:0000313" key="1">
    <source>
        <dbReference type="EMBL" id="NAY91109.1"/>
    </source>
</evidence>
<dbReference type="InterPro" id="IPR007433">
    <property type="entry name" value="DUF481"/>
</dbReference>
<sequence>MRKVLYYFLFLPIFLSAQINESDTLNLKADLSLTGFWQSGNVETLIFRAKSGLSFKPWKKWVFKTNNSYVYQEFGKDKADEDILSLNFLYFNPDRKIYPLLLGFVSTNFRRKIDLRYLLGAGVTFKVLSKENHWLKFSLSSEYEQTDFTEVDFNFSEYDGNLEINTLRATIWINGKYELFEGKVILSHESYFQPSLQQSNNYRWRSDIALELPIWKFLNFKINYLNTFESIVIENQKQEDRFLTFGFTIKSY</sequence>
<comment type="caution">
    <text evidence="1">The sequence shown here is derived from an EMBL/GenBank/DDBJ whole genome shotgun (WGS) entry which is preliminary data.</text>
</comment>
<gene>
    <name evidence="1" type="ORF">GTQ34_04180</name>
</gene>
<name>A0A964TBB6_9FLAO</name>
<organism evidence="1 2">
    <name type="scientific">Flagellimonas ochracea</name>
    <dbReference type="NCBI Taxonomy" id="2696472"/>
    <lineage>
        <taxon>Bacteria</taxon>
        <taxon>Pseudomonadati</taxon>
        <taxon>Bacteroidota</taxon>
        <taxon>Flavobacteriia</taxon>
        <taxon>Flavobacteriales</taxon>
        <taxon>Flavobacteriaceae</taxon>
        <taxon>Flagellimonas</taxon>
    </lineage>
</organism>
<protein>
    <submittedName>
        <fullName evidence="1">DUF481 domain-containing protein</fullName>
    </submittedName>
</protein>
<dbReference type="Pfam" id="PF04338">
    <property type="entry name" value="DUF481"/>
    <property type="match status" value="1"/>
</dbReference>
<dbReference type="Proteomes" id="UP000667650">
    <property type="component" value="Unassembled WGS sequence"/>
</dbReference>
<accession>A0A964TBB6</accession>
<proteinExistence type="predicted"/>
<evidence type="ECO:0000313" key="2">
    <source>
        <dbReference type="Proteomes" id="UP000667650"/>
    </source>
</evidence>
<keyword evidence="2" id="KW-1185">Reference proteome</keyword>
<reference evidence="1" key="1">
    <citation type="submission" date="2020-01" db="EMBL/GenBank/DDBJ databases">
        <title>Muricauda ochracea sp. nov., isolated from a tidal flat of Garorim bay in Korea.</title>
        <authorList>
            <person name="Kim D."/>
            <person name="Yoo Y."/>
            <person name="Kim J.-J."/>
        </authorList>
    </citation>
    <scope>NUCLEOTIDE SEQUENCE</scope>
    <source>
        <strain evidence="1">JGD-17</strain>
    </source>
</reference>
<dbReference type="RefSeq" id="WP_166522494.1">
    <property type="nucleotide sequence ID" value="NZ_JAAABI010000001.1"/>
</dbReference>